<comment type="caution">
    <text evidence="2">The sequence shown here is derived from an EMBL/GenBank/DDBJ whole genome shotgun (WGS) entry which is preliminary data.</text>
</comment>
<evidence type="ECO:0000313" key="2">
    <source>
        <dbReference type="EMBL" id="CAK9085822.1"/>
    </source>
</evidence>
<reference evidence="2 3" key="1">
    <citation type="submission" date="2024-02" db="EMBL/GenBank/DDBJ databases">
        <authorList>
            <person name="Chen Y."/>
            <person name="Shah S."/>
            <person name="Dougan E. K."/>
            <person name="Thang M."/>
            <person name="Chan C."/>
        </authorList>
    </citation>
    <scope>NUCLEOTIDE SEQUENCE [LARGE SCALE GENOMIC DNA]</scope>
</reference>
<dbReference type="Proteomes" id="UP001642484">
    <property type="component" value="Unassembled WGS sequence"/>
</dbReference>
<gene>
    <name evidence="2" type="ORF">CCMP2556_LOCUS41635</name>
</gene>
<keyword evidence="3" id="KW-1185">Reference proteome</keyword>
<name>A0ABP0QFP8_9DINO</name>
<feature type="compositionally biased region" description="Pro residues" evidence="1">
    <location>
        <begin position="76"/>
        <end position="112"/>
    </location>
</feature>
<organism evidence="2 3">
    <name type="scientific">Durusdinium trenchii</name>
    <dbReference type="NCBI Taxonomy" id="1381693"/>
    <lineage>
        <taxon>Eukaryota</taxon>
        <taxon>Sar</taxon>
        <taxon>Alveolata</taxon>
        <taxon>Dinophyceae</taxon>
        <taxon>Suessiales</taxon>
        <taxon>Symbiodiniaceae</taxon>
        <taxon>Durusdinium</taxon>
    </lineage>
</organism>
<proteinExistence type="predicted"/>
<evidence type="ECO:0000313" key="3">
    <source>
        <dbReference type="Proteomes" id="UP001642484"/>
    </source>
</evidence>
<feature type="non-terminal residue" evidence="2">
    <location>
        <position position="201"/>
    </location>
</feature>
<sequence length="201" mass="21885">QKPPATLNLCTLMPLSWRLGRAAPAARSAVGRVLLRSFSQPPQPPKSPYLHQRAPPAPPPPPSWAANPPAPERRPPPVPPPTEAAALPPPRPSGNPGASPPTPPTPPKPTPKPASSASKPSETSAGPQKFGPLDVNLKPTDQLRPLLPTWNPPPTRRPTPEELEVGFRVRFLFEERWWAATIREAWDSELRVGFDGWPSRH</sequence>
<dbReference type="EMBL" id="CAXAMN010024357">
    <property type="protein sequence ID" value="CAK9085822.1"/>
    <property type="molecule type" value="Genomic_DNA"/>
</dbReference>
<feature type="region of interest" description="Disordered" evidence="1">
    <location>
        <begin position="36"/>
        <end position="160"/>
    </location>
</feature>
<feature type="compositionally biased region" description="Low complexity" evidence="1">
    <location>
        <begin position="113"/>
        <end position="126"/>
    </location>
</feature>
<feature type="non-terminal residue" evidence="2">
    <location>
        <position position="1"/>
    </location>
</feature>
<accession>A0ABP0QFP8</accession>
<dbReference type="PRINTS" id="PR01217">
    <property type="entry name" value="PRICHEXTENSN"/>
</dbReference>
<evidence type="ECO:0000256" key="1">
    <source>
        <dbReference type="SAM" id="MobiDB-lite"/>
    </source>
</evidence>
<protein>
    <submittedName>
        <fullName evidence="2">Uncharacterized protein</fullName>
    </submittedName>
</protein>